<dbReference type="PANTHER" id="PTHR34220">
    <property type="entry name" value="SENSOR HISTIDINE KINASE YPDA"/>
    <property type="match status" value="1"/>
</dbReference>
<dbReference type="GO" id="GO:0016020">
    <property type="term" value="C:membrane"/>
    <property type="evidence" value="ECO:0007669"/>
    <property type="project" value="InterPro"/>
</dbReference>
<feature type="transmembrane region" description="Helical" evidence="1">
    <location>
        <begin position="100"/>
        <end position="124"/>
    </location>
</feature>
<protein>
    <recommendedName>
        <fullName evidence="2">Signal transduction histidine kinase internal region domain-containing protein</fullName>
    </recommendedName>
</protein>
<evidence type="ECO:0000259" key="2">
    <source>
        <dbReference type="Pfam" id="PF06580"/>
    </source>
</evidence>
<keyword evidence="4" id="KW-1185">Reference proteome</keyword>
<dbReference type="InterPro" id="IPR036890">
    <property type="entry name" value="HATPase_C_sf"/>
</dbReference>
<dbReference type="Proteomes" id="UP000175968">
    <property type="component" value="Chromosome"/>
</dbReference>
<keyword evidence="1" id="KW-0812">Transmembrane</keyword>
<dbReference type="KEGG" id="fgl:EM308_11940"/>
<feature type="transmembrane region" description="Helical" evidence="1">
    <location>
        <begin position="67"/>
        <end position="88"/>
    </location>
</feature>
<proteinExistence type="predicted"/>
<organism evidence="3 4">
    <name type="scientific">Flavobacterium gilvum</name>
    <dbReference type="NCBI Taxonomy" id="1492737"/>
    <lineage>
        <taxon>Bacteria</taxon>
        <taxon>Pseudomonadati</taxon>
        <taxon>Bacteroidota</taxon>
        <taxon>Flavobacteriia</taxon>
        <taxon>Flavobacteriales</taxon>
        <taxon>Flavobacteriaceae</taxon>
        <taxon>Flavobacterium</taxon>
    </lineage>
</organism>
<reference evidence="3 4" key="1">
    <citation type="submission" date="2016-10" db="EMBL/GenBank/DDBJ databases">
        <title>Flavobacterium gilvum sp. nov., isolated from stream water.</title>
        <authorList>
            <person name="Shin S.-K."/>
            <person name="Cho Y.-J."/>
            <person name="Yi H."/>
        </authorList>
    </citation>
    <scope>NUCLEOTIDE SEQUENCE [LARGE SCALE GENOMIC DNA]</scope>
    <source>
        <strain evidence="3 4">EM1308</strain>
    </source>
</reference>
<feature type="transmembrane region" description="Helical" evidence="1">
    <location>
        <begin position="35"/>
        <end position="55"/>
    </location>
</feature>
<evidence type="ECO:0000256" key="1">
    <source>
        <dbReference type="SAM" id="Phobius"/>
    </source>
</evidence>
<feature type="transmembrane region" description="Helical" evidence="1">
    <location>
        <begin position="136"/>
        <end position="161"/>
    </location>
</feature>
<dbReference type="InterPro" id="IPR010559">
    <property type="entry name" value="Sig_transdc_His_kin_internal"/>
</dbReference>
<name>A0AAC9I8L3_9FLAO</name>
<dbReference type="GO" id="GO:0000155">
    <property type="term" value="F:phosphorelay sensor kinase activity"/>
    <property type="evidence" value="ECO:0007669"/>
    <property type="project" value="InterPro"/>
</dbReference>
<feature type="transmembrane region" description="Helical" evidence="1">
    <location>
        <begin position="7"/>
        <end position="29"/>
    </location>
</feature>
<dbReference type="InterPro" id="IPR050640">
    <property type="entry name" value="Bact_2-comp_sensor_kinase"/>
</dbReference>
<keyword evidence="1" id="KW-1133">Transmembrane helix</keyword>
<feature type="transmembrane region" description="Helical" evidence="1">
    <location>
        <begin position="181"/>
        <end position="200"/>
    </location>
</feature>
<accession>A0AAC9I8L3</accession>
<keyword evidence="1" id="KW-0472">Membrane</keyword>
<sequence length="447" mass="51984">MKAFKKFCLLTIIPLLIISIVSIILSGSFANLKVWRINAAIFEIFVSISFGYVYVFEKRQQKKEDTIRNLLISALFIFTSVFCFISFSNKLFLSQNNFQVVFLQTLFAVSIFFLEFLIFFIYLSKTNELVLDEKPMFYLKLVLGISLLEFVVVFILTALPIHQNFNVHLFFLSLKTLSTCLILTTIAFLVIFGICNFPFFRQHYLITTLTASLISCYFKGMIINFYPISLFSSSAIVVVMLYSNKLKNDYFKIKSLTNSFSKKEAEYQQLKNQVNPHFLFNNLNTLISFIEINPKKAVEFGHHLSNTYRHYLKNQNDDFVLLKEELEFIKEYLEIYKAKFENAFTFEINVLPKENEYILSLSLQEIIDNIFKHNSMEEDSPLKIKILTSSNGLLLENSVSNKVTDQSNQVGLQNINKRYKILTNKEIQIVSDQSMFQVNIPILILEA</sequence>
<dbReference type="EMBL" id="CP017479">
    <property type="protein sequence ID" value="AOW10157.1"/>
    <property type="molecule type" value="Genomic_DNA"/>
</dbReference>
<gene>
    <name evidence="3" type="ORF">EM308_11940</name>
</gene>
<evidence type="ECO:0000313" key="3">
    <source>
        <dbReference type="EMBL" id="AOW10157.1"/>
    </source>
</evidence>
<dbReference type="Pfam" id="PF06580">
    <property type="entry name" value="His_kinase"/>
    <property type="match status" value="1"/>
</dbReference>
<feature type="domain" description="Signal transduction histidine kinase internal region" evidence="2">
    <location>
        <begin position="265"/>
        <end position="343"/>
    </location>
</feature>
<dbReference type="AlphaFoldDB" id="A0AAC9I8L3"/>
<evidence type="ECO:0000313" key="4">
    <source>
        <dbReference type="Proteomes" id="UP000175968"/>
    </source>
</evidence>
<dbReference type="Gene3D" id="3.30.565.10">
    <property type="entry name" value="Histidine kinase-like ATPase, C-terminal domain"/>
    <property type="match status" value="1"/>
</dbReference>
<feature type="transmembrane region" description="Helical" evidence="1">
    <location>
        <begin position="221"/>
        <end position="242"/>
    </location>
</feature>
<dbReference type="PANTHER" id="PTHR34220:SF7">
    <property type="entry name" value="SENSOR HISTIDINE KINASE YPDA"/>
    <property type="match status" value="1"/>
</dbReference>